<dbReference type="PANTHER" id="PTHR20961">
    <property type="entry name" value="GLYCOSYLTRANSFERASE"/>
    <property type="match status" value="1"/>
</dbReference>
<reference evidence="6" key="1">
    <citation type="submission" date="2021-12" db="EMBL/GenBank/DDBJ databases">
        <title>Prjna785345.</title>
        <authorList>
            <person name="Rujirawat T."/>
            <person name="Krajaejun T."/>
        </authorList>
    </citation>
    <scope>NUCLEOTIDE SEQUENCE</scope>
    <source>
        <strain evidence="6">Pi057C3</strain>
    </source>
</reference>
<keyword evidence="1" id="KW-0328">Glycosyltransferase</keyword>
<keyword evidence="7" id="KW-1185">Reference proteome</keyword>
<evidence type="ECO:0000256" key="1">
    <source>
        <dbReference type="ARBA" id="ARBA00022676"/>
    </source>
</evidence>
<evidence type="ECO:0000256" key="3">
    <source>
        <dbReference type="ARBA" id="ARBA00023180"/>
    </source>
</evidence>
<protein>
    <recommendedName>
        <fullName evidence="5">Glycosyltransferase 61 catalytic domain-containing protein</fullName>
    </recommendedName>
</protein>
<dbReference type="Proteomes" id="UP001209570">
    <property type="component" value="Unassembled WGS sequence"/>
</dbReference>
<feature type="compositionally biased region" description="Polar residues" evidence="4">
    <location>
        <begin position="143"/>
        <end position="152"/>
    </location>
</feature>
<gene>
    <name evidence="6" type="ORF">P43SY_004568</name>
</gene>
<proteinExistence type="predicted"/>
<evidence type="ECO:0000313" key="6">
    <source>
        <dbReference type="EMBL" id="KAJ0406743.1"/>
    </source>
</evidence>
<feature type="region of interest" description="Disordered" evidence="4">
    <location>
        <begin position="138"/>
        <end position="160"/>
    </location>
</feature>
<evidence type="ECO:0000313" key="7">
    <source>
        <dbReference type="Proteomes" id="UP001209570"/>
    </source>
</evidence>
<dbReference type="EMBL" id="JAKCXM010000029">
    <property type="protein sequence ID" value="KAJ0406743.1"/>
    <property type="molecule type" value="Genomic_DNA"/>
</dbReference>
<keyword evidence="2" id="KW-0808">Transferase</keyword>
<sequence>MPTTAAPPPWSPSDACFAVRDWGLLDAIRHNTQRFCEHGDSASTSQVTLIRVANAGVRAMVFRGLELDLRRVTVDAPIHSLAQDGGGHDPRFVLNPSMVRCSCAELATFASEQYRRTGRPLRLWDPYLAKVSKTLDDPASLCGSPQPSSQVNPAGMEQPSADQVVEIPDRVVVLARRDDHNPFFQVSYVLNAWLLQRALEWDPLAVPTRVLQLDAGYPSALDELQSRLLASPSQPEIIRGATSLQGKRVRFLSDVLFPPFETSGPMMQHLDDNEPCVNSDLFQQFRAESLRVMGVAPPAEPPTGSAPLVVTIISRRNYSGRQVQRRWLNEAEIVAQMQEMYGAMATIQSVEFVDLPLAQQMQLMLESDVVIGMHGAGMVNVLWTRPGTLVIEIFPRTRRRWGYRNLCQFVGCEWHEFRGGKDTGMGDNASDKWIEFGEWHSFLAPLLRQQMQKQRATTASV</sequence>
<dbReference type="InterPro" id="IPR007657">
    <property type="entry name" value="Glycosyltransferase_61"/>
</dbReference>
<dbReference type="InterPro" id="IPR049625">
    <property type="entry name" value="Glyco_transf_61_cat"/>
</dbReference>
<evidence type="ECO:0000256" key="4">
    <source>
        <dbReference type="SAM" id="MobiDB-lite"/>
    </source>
</evidence>
<accession>A0AAD5QDM7</accession>
<dbReference type="GO" id="GO:0016757">
    <property type="term" value="F:glycosyltransferase activity"/>
    <property type="evidence" value="ECO:0007669"/>
    <property type="project" value="UniProtKB-KW"/>
</dbReference>
<dbReference type="Pfam" id="PF04577">
    <property type="entry name" value="Glyco_transf_61"/>
    <property type="match status" value="1"/>
</dbReference>
<name>A0AAD5QDM7_PYTIN</name>
<dbReference type="PANTHER" id="PTHR20961:SF124">
    <property type="entry name" value="GLYCOSYLTRANSFERASE"/>
    <property type="match status" value="1"/>
</dbReference>
<evidence type="ECO:0000256" key="2">
    <source>
        <dbReference type="ARBA" id="ARBA00022679"/>
    </source>
</evidence>
<comment type="caution">
    <text evidence="6">The sequence shown here is derived from an EMBL/GenBank/DDBJ whole genome shotgun (WGS) entry which is preliminary data.</text>
</comment>
<keyword evidence="3" id="KW-0325">Glycoprotein</keyword>
<dbReference type="AlphaFoldDB" id="A0AAD5QDM7"/>
<evidence type="ECO:0000259" key="5">
    <source>
        <dbReference type="Pfam" id="PF04577"/>
    </source>
</evidence>
<organism evidence="6 7">
    <name type="scientific">Pythium insidiosum</name>
    <name type="common">Pythiosis disease agent</name>
    <dbReference type="NCBI Taxonomy" id="114742"/>
    <lineage>
        <taxon>Eukaryota</taxon>
        <taxon>Sar</taxon>
        <taxon>Stramenopiles</taxon>
        <taxon>Oomycota</taxon>
        <taxon>Peronosporomycetes</taxon>
        <taxon>Pythiales</taxon>
        <taxon>Pythiaceae</taxon>
        <taxon>Pythium</taxon>
    </lineage>
</organism>
<feature type="domain" description="Glycosyltransferase 61 catalytic" evidence="5">
    <location>
        <begin position="248"/>
        <end position="391"/>
    </location>
</feature>